<sequence length="393" mass="42935">MNALRTWILCGLLASGCATAPAPREESPAPSTAALDAEAARAMAATGAKGLAIAVIDDGRVVATRAYGARNAKGEPLQTDTVMYGASITKTLFAYVVGQLADEKRIDLDASIARYLDKPLPDYPDEDRYSTWSNLAGDERWRAITPRILLTHSSGFANFGFLEPDGRLRIHFAPGSRYAYSGDGLILMQFVLERGLGLDVGAEMQKRVFDRFGMRNTSMVWRPDFARNLADGWKAEGGVEPHDERSRVRAAGSMDTTLDDLSRFAAALVRGEGLSPQAFAEMTRPQLAITTPSQFPTLQDELPPEQRRKDLAAGLGVVVFDGPQGRGFFKTGHNDSTGNVLVCLPRGRRCVLILSNDVRAEAAFPQLVRFVLGEAGVPWDWEYGSDMTFWDGR</sequence>
<dbReference type="SUPFAM" id="SSF56601">
    <property type="entry name" value="beta-lactamase/transpeptidase-like"/>
    <property type="match status" value="1"/>
</dbReference>
<dbReference type="Pfam" id="PF00144">
    <property type="entry name" value="Beta-lactamase"/>
    <property type="match status" value="1"/>
</dbReference>
<feature type="signal peptide" evidence="1">
    <location>
        <begin position="1"/>
        <end position="20"/>
    </location>
</feature>
<name>A0ABX7P497_9BACT</name>
<dbReference type="Gene3D" id="3.40.710.10">
    <property type="entry name" value="DD-peptidase/beta-lactamase superfamily"/>
    <property type="match status" value="1"/>
</dbReference>
<dbReference type="EMBL" id="CP071090">
    <property type="protein sequence ID" value="QSQ25309.1"/>
    <property type="molecule type" value="Genomic_DNA"/>
</dbReference>
<evidence type="ECO:0000313" key="4">
    <source>
        <dbReference type="Proteomes" id="UP000662747"/>
    </source>
</evidence>
<accession>A0ABX7P497</accession>
<dbReference type="PROSITE" id="PS51257">
    <property type="entry name" value="PROKAR_LIPOPROTEIN"/>
    <property type="match status" value="1"/>
</dbReference>
<keyword evidence="1" id="KW-0732">Signal</keyword>
<feature type="chain" id="PRO_5047073945" evidence="1">
    <location>
        <begin position="21"/>
        <end position="393"/>
    </location>
</feature>
<dbReference type="PANTHER" id="PTHR43283">
    <property type="entry name" value="BETA-LACTAMASE-RELATED"/>
    <property type="match status" value="1"/>
</dbReference>
<evidence type="ECO:0000259" key="2">
    <source>
        <dbReference type="Pfam" id="PF00144"/>
    </source>
</evidence>
<organism evidence="3 4">
    <name type="scientific">Pyxidicoccus parkwayensis</name>
    <dbReference type="NCBI Taxonomy" id="2813578"/>
    <lineage>
        <taxon>Bacteria</taxon>
        <taxon>Pseudomonadati</taxon>
        <taxon>Myxococcota</taxon>
        <taxon>Myxococcia</taxon>
        <taxon>Myxococcales</taxon>
        <taxon>Cystobacterineae</taxon>
        <taxon>Myxococcaceae</taxon>
        <taxon>Pyxidicoccus</taxon>
    </lineage>
</organism>
<dbReference type="Proteomes" id="UP000662747">
    <property type="component" value="Chromosome"/>
</dbReference>
<dbReference type="PANTHER" id="PTHR43283:SF18">
    <property type="match status" value="1"/>
</dbReference>
<dbReference type="InterPro" id="IPR050789">
    <property type="entry name" value="Diverse_Enzym_Activities"/>
</dbReference>
<proteinExistence type="predicted"/>
<keyword evidence="4" id="KW-1185">Reference proteome</keyword>
<dbReference type="RefSeq" id="WP_206726864.1">
    <property type="nucleotide sequence ID" value="NZ_CP071090.1"/>
</dbReference>
<evidence type="ECO:0000313" key="3">
    <source>
        <dbReference type="EMBL" id="QSQ25309.1"/>
    </source>
</evidence>
<protein>
    <submittedName>
        <fullName evidence="3">Beta-lactamase family protein</fullName>
    </submittedName>
</protein>
<gene>
    <name evidence="3" type="ORF">JY651_10425</name>
</gene>
<dbReference type="InterPro" id="IPR001466">
    <property type="entry name" value="Beta-lactam-related"/>
</dbReference>
<reference evidence="3 4" key="1">
    <citation type="submission" date="2021-02" db="EMBL/GenBank/DDBJ databases">
        <title>De Novo genome assembly of isolated myxobacteria.</title>
        <authorList>
            <person name="Stevens D.C."/>
        </authorList>
    </citation>
    <scope>NUCLEOTIDE SEQUENCE [LARGE SCALE GENOMIC DNA]</scope>
    <source>
        <strain evidence="4">SCPEA02</strain>
    </source>
</reference>
<evidence type="ECO:0000256" key="1">
    <source>
        <dbReference type="SAM" id="SignalP"/>
    </source>
</evidence>
<dbReference type="InterPro" id="IPR012338">
    <property type="entry name" value="Beta-lactam/transpept-like"/>
</dbReference>
<feature type="domain" description="Beta-lactamase-related" evidence="2">
    <location>
        <begin position="36"/>
        <end position="360"/>
    </location>
</feature>